<evidence type="ECO:0000259" key="6">
    <source>
        <dbReference type="Pfam" id="PF00724"/>
    </source>
</evidence>
<evidence type="ECO:0000313" key="7">
    <source>
        <dbReference type="EMBL" id="PWJ17042.1"/>
    </source>
</evidence>
<proteinExistence type="predicted"/>
<dbReference type="Proteomes" id="UP000251571">
    <property type="component" value="Unassembled WGS sequence"/>
</dbReference>
<reference evidence="7 9" key="2">
    <citation type="submission" date="2018-03" db="EMBL/GenBank/DDBJ databases">
        <title>Genomic Encyclopedia of Archaeal and Bacterial Type Strains, Phase II (KMG-II): from individual species to whole genera.</title>
        <authorList>
            <person name="Goeker M."/>
        </authorList>
    </citation>
    <scope>NUCLEOTIDE SEQUENCE [LARGE SCALE GENOMIC DNA]</scope>
    <source>
        <strain evidence="7 9">DSM 25227</strain>
    </source>
</reference>
<keyword evidence="9" id="KW-1185">Reference proteome</keyword>
<dbReference type="SUPFAM" id="SSF51395">
    <property type="entry name" value="FMN-linked oxidoreductases"/>
    <property type="match status" value="1"/>
</dbReference>
<evidence type="ECO:0000256" key="3">
    <source>
        <dbReference type="ARBA" id="ARBA00022643"/>
    </source>
</evidence>
<evidence type="ECO:0000313" key="9">
    <source>
        <dbReference type="Proteomes" id="UP000245839"/>
    </source>
</evidence>
<feature type="domain" description="NADH:flavin oxidoreductase/NADH oxidase N-terminal" evidence="6">
    <location>
        <begin position="5"/>
        <end position="337"/>
    </location>
</feature>
<organism evidence="8 10">
    <name type="scientific">Jannaschia seohaensis</name>
    <dbReference type="NCBI Taxonomy" id="475081"/>
    <lineage>
        <taxon>Bacteria</taxon>
        <taxon>Pseudomonadati</taxon>
        <taxon>Pseudomonadota</taxon>
        <taxon>Alphaproteobacteria</taxon>
        <taxon>Rhodobacterales</taxon>
        <taxon>Roseobacteraceae</taxon>
        <taxon>Jannaschia</taxon>
    </lineage>
</organism>
<evidence type="ECO:0000256" key="5">
    <source>
        <dbReference type="ARBA" id="ARBA00023002"/>
    </source>
</evidence>
<protein>
    <submittedName>
        <fullName evidence="8">NADPH2 dehydrogenase</fullName>
    </submittedName>
</protein>
<dbReference type="InterPro" id="IPR013785">
    <property type="entry name" value="Aldolase_TIM"/>
</dbReference>
<dbReference type="CDD" id="cd02932">
    <property type="entry name" value="OYE_YqiM_FMN"/>
    <property type="match status" value="1"/>
</dbReference>
<reference evidence="8 10" key="1">
    <citation type="submission" date="2016-10" db="EMBL/GenBank/DDBJ databases">
        <authorList>
            <person name="Cai Z."/>
        </authorList>
    </citation>
    <scope>NUCLEOTIDE SEQUENCE [LARGE SCALE GENOMIC DNA]</scope>
    <source>
        <strain evidence="8 10">DSM 25227</strain>
    </source>
</reference>
<dbReference type="InterPro" id="IPR044152">
    <property type="entry name" value="YqjM-like"/>
</dbReference>
<name>A0A2Y9B218_9RHOB</name>
<evidence type="ECO:0000313" key="10">
    <source>
        <dbReference type="Proteomes" id="UP000251571"/>
    </source>
</evidence>
<dbReference type="EMBL" id="QGDJ01000007">
    <property type="protein sequence ID" value="PWJ17042.1"/>
    <property type="molecule type" value="Genomic_DNA"/>
</dbReference>
<accession>A0A2Y9B218</accession>
<dbReference type="PANTHER" id="PTHR43303:SF4">
    <property type="entry name" value="NADPH DEHYDROGENASE C23G7.10C-RELATED"/>
    <property type="match status" value="1"/>
</dbReference>
<dbReference type="EMBL" id="UETC01000007">
    <property type="protein sequence ID" value="SSA48379.1"/>
    <property type="molecule type" value="Genomic_DNA"/>
</dbReference>
<dbReference type="Proteomes" id="UP000245839">
    <property type="component" value="Unassembled WGS sequence"/>
</dbReference>
<dbReference type="Gene3D" id="3.20.20.70">
    <property type="entry name" value="Aldolase class I"/>
    <property type="match status" value="1"/>
</dbReference>
<sequence>MACTLFSPIDLRGVTVPNRITVAPMCQYSATNGVPGDWHLVHLGQFAQSGPGLIFVEATGVEPEGRITPGCTGLYDDATEAAFARIVAFMKSVGQSVIGIQLGHSGRKGSTVAPWEGGGLIEGPEGWQTDCPSAVPYLPGWPEPRAMDADAMARVKAAFVDATRRADRAGFDVIQLHVAHGYLLHQFLSPITNRRDDAYGGSSENRMRYPLEIFEAVRAAFPDDKPVLVRLSATDWIEGGWDVEQSVAFCQALKELGCDMVDVSSGGLDQSQQIIVGPGYQVGFAERIRREAQIPTMAVGQITDPVQAETILLSGQADMVALARGMLWDPRWTWKAAVALGAEIALPAPYARCNPKLRATPFVKRT</sequence>
<dbReference type="GO" id="GO:0050661">
    <property type="term" value="F:NADP binding"/>
    <property type="evidence" value="ECO:0007669"/>
    <property type="project" value="InterPro"/>
</dbReference>
<dbReference type="GO" id="GO:0010181">
    <property type="term" value="F:FMN binding"/>
    <property type="evidence" value="ECO:0007669"/>
    <property type="project" value="InterPro"/>
</dbReference>
<evidence type="ECO:0000313" key="8">
    <source>
        <dbReference type="EMBL" id="SSA48379.1"/>
    </source>
</evidence>
<keyword evidence="3" id="KW-0288">FMN</keyword>
<dbReference type="InterPro" id="IPR001155">
    <property type="entry name" value="OxRdtase_FMN_N"/>
</dbReference>
<dbReference type="Pfam" id="PF00724">
    <property type="entry name" value="Oxidored_FMN"/>
    <property type="match status" value="1"/>
</dbReference>
<gene>
    <name evidence="7" type="ORF">BCF38_107156</name>
    <name evidence="8" type="ORF">SAMN05421539_107156</name>
</gene>
<evidence type="ECO:0000256" key="2">
    <source>
        <dbReference type="ARBA" id="ARBA00022630"/>
    </source>
</evidence>
<dbReference type="RefSeq" id="WP_109565178.1">
    <property type="nucleotide sequence ID" value="NZ_QGDJ01000007.1"/>
</dbReference>
<dbReference type="GO" id="GO:0003959">
    <property type="term" value="F:NADPH dehydrogenase activity"/>
    <property type="evidence" value="ECO:0007669"/>
    <property type="project" value="InterPro"/>
</dbReference>
<dbReference type="OrthoDB" id="9784632at2"/>
<keyword evidence="5" id="KW-0560">Oxidoreductase</keyword>
<dbReference type="AlphaFoldDB" id="A0A2Y9B218"/>
<dbReference type="PANTHER" id="PTHR43303">
    <property type="entry name" value="NADPH DEHYDROGENASE C23G7.10C-RELATED"/>
    <property type="match status" value="1"/>
</dbReference>
<keyword evidence="2" id="KW-0285">Flavoprotein</keyword>
<keyword evidence="4" id="KW-0521">NADP</keyword>
<evidence type="ECO:0000256" key="4">
    <source>
        <dbReference type="ARBA" id="ARBA00022857"/>
    </source>
</evidence>
<comment type="cofactor">
    <cofactor evidence="1">
        <name>FMN</name>
        <dbReference type="ChEBI" id="CHEBI:58210"/>
    </cofactor>
</comment>
<evidence type="ECO:0000256" key="1">
    <source>
        <dbReference type="ARBA" id="ARBA00001917"/>
    </source>
</evidence>